<evidence type="ECO:0000313" key="16">
    <source>
        <dbReference type="Proteomes" id="UP000440732"/>
    </source>
</evidence>
<dbReference type="EMBL" id="QXFX01002254">
    <property type="protein sequence ID" value="KAE9078958.1"/>
    <property type="molecule type" value="Genomic_DNA"/>
</dbReference>
<evidence type="ECO:0000313" key="13">
    <source>
        <dbReference type="Proteomes" id="UP000433483"/>
    </source>
</evidence>
<dbReference type="EMBL" id="QXGD01002415">
    <property type="protein sequence ID" value="KAE9188966.1"/>
    <property type="molecule type" value="Genomic_DNA"/>
</dbReference>
<dbReference type="EMBL" id="QXFY01003234">
    <property type="protein sequence ID" value="KAE9287195.1"/>
    <property type="molecule type" value="Genomic_DNA"/>
</dbReference>
<evidence type="ECO:0000313" key="15">
    <source>
        <dbReference type="Proteomes" id="UP000440367"/>
    </source>
</evidence>
<evidence type="ECO:0000313" key="12">
    <source>
        <dbReference type="Proteomes" id="UP000429523"/>
    </source>
</evidence>
<dbReference type="EMBL" id="QXGE01003145">
    <property type="protein sequence ID" value="KAE9276792.1"/>
    <property type="molecule type" value="Genomic_DNA"/>
</dbReference>
<evidence type="ECO:0000313" key="8">
    <source>
        <dbReference type="EMBL" id="KAE9184144.1"/>
    </source>
</evidence>
<feature type="signal peptide" evidence="1">
    <location>
        <begin position="1"/>
        <end position="22"/>
    </location>
</feature>
<dbReference type="Proteomes" id="UP000460718">
    <property type="component" value="Unassembled WGS sequence"/>
</dbReference>
<evidence type="ECO:0000313" key="20">
    <source>
        <dbReference type="Proteomes" id="UP000486351"/>
    </source>
</evidence>
<dbReference type="Proteomes" id="UP000437068">
    <property type="component" value="Unassembled WGS sequence"/>
</dbReference>
<dbReference type="OrthoDB" id="107396at2759"/>
<evidence type="ECO:0000313" key="17">
    <source>
        <dbReference type="Proteomes" id="UP000441208"/>
    </source>
</evidence>
<evidence type="ECO:0000313" key="4">
    <source>
        <dbReference type="EMBL" id="KAE9078958.1"/>
    </source>
</evidence>
<evidence type="ECO:0000256" key="1">
    <source>
        <dbReference type="SAM" id="SignalP"/>
    </source>
</evidence>
<proteinExistence type="predicted"/>
<feature type="chain" id="PRO_5036379332" evidence="1">
    <location>
        <begin position="23"/>
        <end position="144"/>
    </location>
</feature>
<reference evidence="12 13" key="1">
    <citation type="submission" date="2018-08" db="EMBL/GenBank/DDBJ databases">
        <title>Genomic investigation of the strawberry pathogen Phytophthora fragariae indicates pathogenicity is determined by transcriptional variation in three key races.</title>
        <authorList>
            <person name="Adams T.M."/>
            <person name="Armitage A.D."/>
            <person name="Sobczyk M.K."/>
            <person name="Bates H.J."/>
            <person name="Dunwell J.M."/>
            <person name="Nellist C.F."/>
            <person name="Harrison R.J."/>
        </authorList>
    </citation>
    <scope>NUCLEOTIDE SEQUENCE [LARGE SCALE GENOMIC DNA]</scope>
    <source>
        <strain evidence="10 14">A4</strain>
        <strain evidence="9 15">BC-1</strain>
        <strain evidence="8 19">BC-23</strain>
        <strain evidence="7 13">NOV-27</strain>
        <strain evidence="6 16">NOV-5</strain>
        <strain evidence="5 17">NOV-71</strain>
        <strain evidence="11 20">NOV-77</strain>
        <strain evidence="2 12">NOV-9</strain>
        <strain evidence="4 21">ONT-3</strain>
        <strain evidence="3 18">SCRP245</strain>
    </source>
</reference>
<keyword evidence="1" id="KW-0732">Signal</keyword>
<evidence type="ECO:0000313" key="18">
    <source>
        <dbReference type="Proteomes" id="UP000460718"/>
    </source>
</evidence>
<dbReference type="EMBL" id="QXFW01003106">
    <property type="protein sequence ID" value="KAE8972966.1"/>
    <property type="molecule type" value="Genomic_DNA"/>
</dbReference>
<evidence type="ECO:0000313" key="21">
    <source>
        <dbReference type="Proteomes" id="UP000488956"/>
    </source>
</evidence>
<dbReference type="EMBL" id="QXGB01002561">
    <property type="protein sequence ID" value="KAE9176835.1"/>
    <property type="molecule type" value="Genomic_DNA"/>
</dbReference>
<dbReference type="Proteomes" id="UP000488956">
    <property type="component" value="Unassembled WGS sequence"/>
</dbReference>
<dbReference type="AlphaFoldDB" id="A0A6A3DY45"/>
<evidence type="ECO:0000313" key="6">
    <source>
        <dbReference type="EMBL" id="KAE9098259.1"/>
    </source>
</evidence>
<evidence type="ECO:0000313" key="2">
    <source>
        <dbReference type="EMBL" id="KAE8924241.1"/>
    </source>
</evidence>
<organism evidence="2 12">
    <name type="scientific">Phytophthora fragariae</name>
    <dbReference type="NCBI Taxonomy" id="53985"/>
    <lineage>
        <taxon>Eukaryota</taxon>
        <taxon>Sar</taxon>
        <taxon>Stramenopiles</taxon>
        <taxon>Oomycota</taxon>
        <taxon>Peronosporomycetes</taxon>
        <taxon>Peronosporales</taxon>
        <taxon>Peronosporaceae</taxon>
        <taxon>Phytophthora</taxon>
    </lineage>
</organism>
<dbReference type="Proteomes" id="UP000486351">
    <property type="component" value="Unassembled WGS sequence"/>
</dbReference>
<evidence type="ECO:0000313" key="11">
    <source>
        <dbReference type="EMBL" id="KAE9287195.1"/>
    </source>
</evidence>
<dbReference type="Proteomes" id="UP000440732">
    <property type="component" value="Unassembled WGS sequence"/>
</dbReference>
<dbReference type="EMBL" id="QXGC01002590">
    <property type="protein sequence ID" value="KAE9184144.1"/>
    <property type="molecule type" value="Genomic_DNA"/>
</dbReference>
<dbReference type="Proteomes" id="UP000440367">
    <property type="component" value="Unassembled WGS sequence"/>
</dbReference>
<accession>A0A6A3DY45</accession>
<comment type="caution">
    <text evidence="2">The sequence shown here is derived from an EMBL/GenBank/DDBJ whole genome shotgun (WGS) entry which is preliminary data.</text>
</comment>
<gene>
    <name evidence="10" type="ORF">PF001_g25963</name>
    <name evidence="9" type="ORF">PF002_g25171</name>
    <name evidence="8" type="ORF">PF004_g23745</name>
    <name evidence="7" type="ORF">PF005_g24753</name>
    <name evidence="6" type="ORF">PF006_g23391</name>
    <name evidence="5" type="ORF">PF007_g20122</name>
    <name evidence="11" type="ORF">PF008_g26475</name>
    <name evidence="2" type="ORF">PF009_g25523</name>
    <name evidence="4" type="ORF">PF010_g22938</name>
    <name evidence="3" type="ORF">PF011_g25440</name>
</gene>
<dbReference type="EMBL" id="QXGA01002409">
    <property type="protein sequence ID" value="KAE9098259.1"/>
    <property type="molecule type" value="Genomic_DNA"/>
</dbReference>
<evidence type="ECO:0000313" key="10">
    <source>
        <dbReference type="EMBL" id="KAE9276792.1"/>
    </source>
</evidence>
<evidence type="ECO:0000313" key="3">
    <source>
        <dbReference type="EMBL" id="KAE8972966.1"/>
    </source>
</evidence>
<evidence type="ECO:0000313" key="14">
    <source>
        <dbReference type="Proteomes" id="UP000437068"/>
    </source>
</evidence>
<evidence type="ECO:0000313" key="5">
    <source>
        <dbReference type="EMBL" id="KAE9088065.1"/>
    </source>
</evidence>
<dbReference type="Proteomes" id="UP000441208">
    <property type="component" value="Unassembled WGS sequence"/>
</dbReference>
<dbReference type="Proteomes" id="UP000476176">
    <property type="component" value="Unassembled WGS sequence"/>
</dbReference>
<dbReference type="Proteomes" id="UP000429523">
    <property type="component" value="Unassembled WGS sequence"/>
</dbReference>
<keyword evidence="13" id="KW-1185">Reference proteome</keyword>
<evidence type="ECO:0000313" key="9">
    <source>
        <dbReference type="EMBL" id="KAE9188966.1"/>
    </source>
</evidence>
<evidence type="ECO:0000313" key="19">
    <source>
        <dbReference type="Proteomes" id="UP000476176"/>
    </source>
</evidence>
<dbReference type="EMBL" id="QXGF01002548">
    <property type="protein sequence ID" value="KAE8924241.1"/>
    <property type="molecule type" value="Genomic_DNA"/>
</dbReference>
<evidence type="ECO:0000313" key="7">
    <source>
        <dbReference type="EMBL" id="KAE9176835.1"/>
    </source>
</evidence>
<dbReference type="Proteomes" id="UP000433483">
    <property type="component" value="Unassembled WGS sequence"/>
</dbReference>
<sequence>MVSLITLASSLFAVALLATAAAKKPGAGKWLETTVSAADSELLYATLADENAYKPTIEDFICVRVVEGLQMQTATSSKHVRQDDSTRYKFVVGGCRVRKEYGGRCFDSFFYPECGNFDVVISPDAKTGDYAVKSITVHKVKSKH</sequence>
<dbReference type="EMBL" id="QXFZ01001584">
    <property type="protein sequence ID" value="KAE9088065.1"/>
    <property type="molecule type" value="Genomic_DNA"/>
</dbReference>
<name>A0A6A3DY45_9STRA</name>
<protein>
    <submittedName>
        <fullName evidence="2">Uncharacterized protein</fullName>
    </submittedName>
</protein>